<dbReference type="PANTHER" id="PTHR12901">
    <property type="entry name" value="SPERM PROTEIN HOMOLOG"/>
    <property type="match status" value="1"/>
</dbReference>
<reference evidence="3 4" key="1">
    <citation type="submission" date="2017-09" db="EMBL/GenBank/DDBJ databases">
        <authorList>
            <person name="Ehlers B."/>
            <person name="Leendertz F.H."/>
        </authorList>
    </citation>
    <scope>NUCLEOTIDE SEQUENCE [LARGE SCALE GENOMIC DNA]</scope>
    <source>
        <strain evidence="3 4">USBA 140</strain>
    </source>
</reference>
<dbReference type="SUPFAM" id="SSF55961">
    <property type="entry name" value="Bet v1-like"/>
    <property type="match status" value="1"/>
</dbReference>
<dbReference type="Pfam" id="PF03364">
    <property type="entry name" value="Polyketide_cyc"/>
    <property type="match status" value="1"/>
</dbReference>
<dbReference type="RefSeq" id="WP_176525082.1">
    <property type="nucleotide sequence ID" value="NZ_OCNJ01000003.1"/>
</dbReference>
<protein>
    <submittedName>
        <fullName evidence="3">Coenzyme Q-binding protein COQ10</fullName>
    </submittedName>
</protein>
<dbReference type="InterPro" id="IPR023393">
    <property type="entry name" value="START-like_dom_sf"/>
</dbReference>
<dbReference type="Proteomes" id="UP000219621">
    <property type="component" value="Unassembled WGS sequence"/>
</dbReference>
<evidence type="ECO:0000259" key="2">
    <source>
        <dbReference type="Pfam" id="PF03364"/>
    </source>
</evidence>
<accession>A0A286GF37</accession>
<evidence type="ECO:0000313" key="4">
    <source>
        <dbReference type="Proteomes" id="UP000219621"/>
    </source>
</evidence>
<name>A0A286GF37_9PROT</name>
<dbReference type="GO" id="GO:0045333">
    <property type="term" value="P:cellular respiration"/>
    <property type="evidence" value="ECO:0007669"/>
    <property type="project" value="InterPro"/>
</dbReference>
<evidence type="ECO:0000313" key="3">
    <source>
        <dbReference type="EMBL" id="SOD93729.1"/>
    </source>
</evidence>
<dbReference type="CDD" id="cd07813">
    <property type="entry name" value="COQ10p_like"/>
    <property type="match status" value="1"/>
</dbReference>
<proteinExistence type="inferred from homology"/>
<dbReference type="AlphaFoldDB" id="A0A286GF37"/>
<organism evidence="3 4">
    <name type="scientific">Caenispirillum bisanense</name>
    <dbReference type="NCBI Taxonomy" id="414052"/>
    <lineage>
        <taxon>Bacteria</taxon>
        <taxon>Pseudomonadati</taxon>
        <taxon>Pseudomonadota</taxon>
        <taxon>Alphaproteobacteria</taxon>
        <taxon>Rhodospirillales</taxon>
        <taxon>Novispirillaceae</taxon>
        <taxon>Caenispirillum</taxon>
    </lineage>
</organism>
<dbReference type="InterPro" id="IPR044996">
    <property type="entry name" value="COQ10-like"/>
</dbReference>
<dbReference type="InterPro" id="IPR005031">
    <property type="entry name" value="COQ10_START"/>
</dbReference>
<keyword evidence="4" id="KW-1185">Reference proteome</keyword>
<comment type="similarity">
    <text evidence="1">Belongs to the ribosome association toxin RatA family.</text>
</comment>
<dbReference type="EMBL" id="OCNJ01000003">
    <property type="protein sequence ID" value="SOD93729.1"/>
    <property type="molecule type" value="Genomic_DNA"/>
</dbReference>
<dbReference type="PANTHER" id="PTHR12901:SF10">
    <property type="entry name" value="COENZYME Q-BINDING PROTEIN COQ10, MITOCHONDRIAL"/>
    <property type="match status" value="1"/>
</dbReference>
<dbReference type="GO" id="GO:0048039">
    <property type="term" value="F:ubiquinone binding"/>
    <property type="evidence" value="ECO:0007669"/>
    <property type="project" value="InterPro"/>
</dbReference>
<sequence length="165" mass="18121">MPARTVTRTVPYPPERLFDLVADVEHYPLFVPNWAAARIIRHIPGGYQTDQIVRFGPLREEFVTETHLEKPHAITVTAVKGPFDHLQILWSFTAVPDGACHIALTVDVELRSRALQVASRIMAGDSAERMVHAFEERARHVYGPPDTAAAAAARAADAGHVDPGA</sequence>
<gene>
    <name evidence="3" type="ORF">SAMN05421508_103169</name>
</gene>
<feature type="domain" description="Coenzyme Q-binding protein COQ10 START" evidence="2">
    <location>
        <begin position="10"/>
        <end position="135"/>
    </location>
</feature>
<dbReference type="Gene3D" id="3.30.530.20">
    <property type="match status" value="1"/>
</dbReference>
<evidence type="ECO:0000256" key="1">
    <source>
        <dbReference type="ARBA" id="ARBA00008918"/>
    </source>
</evidence>